<dbReference type="Pfam" id="PF00294">
    <property type="entry name" value="PfkB"/>
    <property type="match status" value="1"/>
</dbReference>
<dbReference type="InterPro" id="IPR050306">
    <property type="entry name" value="PfkB_Carbo_kinase"/>
</dbReference>
<comment type="caution">
    <text evidence="7">The sequence shown here is derived from an EMBL/GenBank/DDBJ whole genome shotgun (WGS) entry which is preliminary data.</text>
</comment>
<keyword evidence="3" id="KW-0547">Nucleotide-binding</keyword>
<keyword evidence="4" id="KW-0418">Kinase</keyword>
<comment type="similarity">
    <text evidence="1">Belongs to the carbohydrate kinase PfkB family.</text>
</comment>
<dbReference type="InterPro" id="IPR011611">
    <property type="entry name" value="PfkB_dom"/>
</dbReference>
<dbReference type="PRINTS" id="PR00990">
    <property type="entry name" value="RIBOKINASE"/>
</dbReference>
<evidence type="ECO:0000256" key="1">
    <source>
        <dbReference type="ARBA" id="ARBA00010688"/>
    </source>
</evidence>
<evidence type="ECO:0000256" key="4">
    <source>
        <dbReference type="ARBA" id="ARBA00022777"/>
    </source>
</evidence>
<dbReference type="AlphaFoldDB" id="A0AA37SXN1"/>
<dbReference type="PANTHER" id="PTHR43085">
    <property type="entry name" value="HEXOKINASE FAMILY MEMBER"/>
    <property type="match status" value="1"/>
</dbReference>
<dbReference type="GO" id="GO:0016301">
    <property type="term" value="F:kinase activity"/>
    <property type="evidence" value="ECO:0007669"/>
    <property type="project" value="UniProtKB-KW"/>
</dbReference>
<dbReference type="RefSeq" id="WP_284216708.1">
    <property type="nucleotide sequence ID" value="NZ_BSOT01000005.1"/>
</dbReference>
<dbReference type="CDD" id="cd01167">
    <property type="entry name" value="bac_FRK"/>
    <property type="match status" value="1"/>
</dbReference>
<name>A0AA37SXN1_9ALTE</name>
<dbReference type="Gene3D" id="3.40.1190.20">
    <property type="match status" value="1"/>
</dbReference>
<evidence type="ECO:0000313" key="8">
    <source>
        <dbReference type="Proteomes" id="UP001156601"/>
    </source>
</evidence>
<accession>A0AA37SXN1</accession>
<gene>
    <name evidence="7" type="primary">scrK</name>
    <name evidence="7" type="ORF">GCM10007852_13170</name>
</gene>
<protein>
    <submittedName>
        <fullName evidence="7">Fructokinase</fullName>
    </submittedName>
</protein>
<dbReference type="InterPro" id="IPR029056">
    <property type="entry name" value="Ribokinase-like"/>
</dbReference>
<dbReference type="InterPro" id="IPR002139">
    <property type="entry name" value="Ribo/fructo_kinase"/>
</dbReference>
<dbReference type="SUPFAM" id="SSF53613">
    <property type="entry name" value="Ribokinase-like"/>
    <property type="match status" value="1"/>
</dbReference>
<reference evidence="7" key="1">
    <citation type="journal article" date="2014" name="Int. J. Syst. Evol. Microbiol.">
        <title>Complete genome sequence of Corynebacterium casei LMG S-19264T (=DSM 44701T), isolated from a smear-ripened cheese.</title>
        <authorList>
            <consortium name="US DOE Joint Genome Institute (JGI-PGF)"/>
            <person name="Walter F."/>
            <person name="Albersmeier A."/>
            <person name="Kalinowski J."/>
            <person name="Ruckert C."/>
        </authorList>
    </citation>
    <scope>NUCLEOTIDE SEQUENCE</scope>
    <source>
        <strain evidence="7">NBRC 110023</strain>
    </source>
</reference>
<feature type="domain" description="Carbohydrate kinase PfkB" evidence="6">
    <location>
        <begin position="1"/>
        <end position="312"/>
    </location>
</feature>
<organism evidence="7 8">
    <name type="scientific">Agaribacter marinus</name>
    <dbReference type="NCBI Taxonomy" id="1431249"/>
    <lineage>
        <taxon>Bacteria</taxon>
        <taxon>Pseudomonadati</taxon>
        <taxon>Pseudomonadota</taxon>
        <taxon>Gammaproteobacteria</taxon>
        <taxon>Alteromonadales</taxon>
        <taxon>Alteromonadaceae</taxon>
        <taxon>Agaribacter</taxon>
    </lineage>
</organism>
<keyword evidence="8" id="KW-1185">Reference proteome</keyword>
<keyword evidence="5" id="KW-0067">ATP-binding</keyword>
<keyword evidence="2" id="KW-0808">Transferase</keyword>
<dbReference type="EMBL" id="BSOT01000005">
    <property type="protein sequence ID" value="GLR70409.1"/>
    <property type="molecule type" value="Genomic_DNA"/>
</dbReference>
<evidence type="ECO:0000256" key="3">
    <source>
        <dbReference type="ARBA" id="ARBA00022741"/>
    </source>
</evidence>
<sequence length="335" mass="36643">MKKLVCFGEALIDFLHAEQEMHGGLNIPIFKQFPGGAPANAAVAVAKLGGNAFFAGQVGDDTFGHFLRNALAYYGVNTTHTLMHPEAQTALAFVSLDHEGERSFSFYRQNTADVIVNEDQFPQTIFSDGDILHVCSNTLTSKDIANTTLSLASRAKSNHAIVSVDVNLRHNLWDTGNADIQVVNALLSLANIIKFSKEELGYLSDENDDAYIDKLLQENKDCLLIVVTDGAKSVRYFTPTFSTSLDVPCVDVVDTTCGGDSFIGGLLYCLLEEYTPEQVIASDDRLQHIIRFAIACGAHTVSRQGAFPALPTLNDVSTFLPIYQNQQDSAQHKYI</sequence>
<evidence type="ECO:0000259" key="6">
    <source>
        <dbReference type="Pfam" id="PF00294"/>
    </source>
</evidence>
<proteinExistence type="inferred from homology"/>
<dbReference type="GO" id="GO:0005524">
    <property type="term" value="F:ATP binding"/>
    <property type="evidence" value="ECO:0007669"/>
    <property type="project" value="UniProtKB-KW"/>
</dbReference>
<dbReference type="PANTHER" id="PTHR43085:SF1">
    <property type="entry name" value="PSEUDOURIDINE KINASE-RELATED"/>
    <property type="match status" value="1"/>
</dbReference>
<dbReference type="Proteomes" id="UP001156601">
    <property type="component" value="Unassembled WGS sequence"/>
</dbReference>
<evidence type="ECO:0000256" key="5">
    <source>
        <dbReference type="ARBA" id="ARBA00022840"/>
    </source>
</evidence>
<evidence type="ECO:0000313" key="7">
    <source>
        <dbReference type="EMBL" id="GLR70409.1"/>
    </source>
</evidence>
<reference evidence="7" key="2">
    <citation type="submission" date="2023-01" db="EMBL/GenBank/DDBJ databases">
        <title>Draft genome sequence of Agaribacter marinus strain NBRC 110023.</title>
        <authorList>
            <person name="Sun Q."/>
            <person name="Mori K."/>
        </authorList>
    </citation>
    <scope>NUCLEOTIDE SEQUENCE</scope>
    <source>
        <strain evidence="7">NBRC 110023</strain>
    </source>
</reference>
<evidence type="ECO:0000256" key="2">
    <source>
        <dbReference type="ARBA" id="ARBA00022679"/>
    </source>
</evidence>